<comment type="subcellular location">
    <subcellularLocation>
        <location evidence="1">Nucleus</location>
    </subcellularLocation>
</comment>
<feature type="coiled-coil region" evidence="3">
    <location>
        <begin position="183"/>
        <end position="243"/>
    </location>
</feature>
<evidence type="ECO:0000313" key="6">
    <source>
        <dbReference type="EMBL" id="KAK4475897.1"/>
    </source>
</evidence>
<evidence type="ECO:0000256" key="4">
    <source>
        <dbReference type="SAM" id="MobiDB-lite"/>
    </source>
</evidence>
<keyword evidence="2" id="KW-0539">Nucleus</keyword>
<evidence type="ECO:0000256" key="1">
    <source>
        <dbReference type="ARBA" id="ARBA00004123"/>
    </source>
</evidence>
<comment type="caution">
    <text evidence="6">The sequence shown here is derived from an EMBL/GenBank/DDBJ whole genome shotgun (WGS) entry which is preliminary data.</text>
</comment>
<proteinExistence type="predicted"/>
<dbReference type="GO" id="GO:0005634">
    <property type="term" value="C:nucleus"/>
    <property type="evidence" value="ECO:0007669"/>
    <property type="project" value="UniProtKB-SubCell"/>
</dbReference>
<name>A0AAE1ZM84_SCHME</name>
<evidence type="ECO:0000256" key="3">
    <source>
        <dbReference type="SAM" id="Coils"/>
    </source>
</evidence>
<protein>
    <recommendedName>
        <fullName evidence="5">FAM192A/Fyv6 N-terminal domain-containing protein</fullName>
    </recommendedName>
</protein>
<dbReference type="PANTHER" id="PTHR13495">
    <property type="entry name" value="NEFA-INTERACTING NUCLEAR PROTEIN NIP30"/>
    <property type="match status" value="1"/>
</dbReference>
<gene>
    <name evidence="6" type="ORF">MN116_001142</name>
</gene>
<reference evidence="6" key="2">
    <citation type="journal article" date="2023" name="Infect Dis Poverty">
        <title>Chromosome-scale genome of the human blood fluke Schistosoma mekongi and its implications for public health.</title>
        <authorList>
            <person name="Zhou M."/>
            <person name="Xu L."/>
            <person name="Xu D."/>
            <person name="Chen W."/>
            <person name="Khan J."/>
            <person name="Hu Y."/>
            <person name="Huang H."/>
            <person name="Wei H."/>
            <person name="Zhang Y."/>
            <person name="Chusongsang P."/>
            <person name="Tanasarnprasert K."/>
            <person name="Hu X."/>
            <person name="Limpanont Y."/>
            <person name="Lv Z."/>
        </authorList>
    </citation>
    <scope>NUCLEOTIDE SEQUENCE</scope>
    <source>
        <strain evidence="6">LV_2022a</strain>
    </source>
</reference>
<dbReference type="PANTHER" id="PTHR13495:SF0">
    <property type="entry name" value="PSME3-INTERACTING PROTEIN"/>
    <property type="match status" value="1"/>
</dbReference>
<keyword evidence="3" id="KW-0175">Coiled coil</keyword>
<feature type="region of interest" description="Disordered" evidence="4">
    <location>
        <begin position="288"/>
        <end position="368"/>
    </location>
</feature>
<feature type="domain" description="FAM192A/Fyv6 N-terminal" evidence="5">
    <location>
        <begin position="161"/>
        <end position="242"/>
    </location>
</feature>
<keyword evidence="7" id="KW-1185">Reference proteome</keyword>
<dbReference type="Proteomes" id="UP001292079">
    <property type="component" value="Unassembled WGS sequence"/>
</dbReference>
<dbReference type="AlphaFoldDB" id="A0AAE1ZM84"/>
<evidence type="ECO:0000313" key="7">
    <source>
        <dbReference type="Proteomes" id="UP001292079"/>
    </source>
</evidence>
<dbReference type="Pfam" id="PF10187">
    <property type="entry name" value="FAM192A_Fyv6_N"/>
    <property type="match status" value="1"/>
</dbReference>
<reference evidence="6" key="1">
    <citation type="submission" date="2022-04" db="EMBL/GenBank/DDBJ databases">
        <authorList>
            <person name="Xu L."/>
            <person name="Lv Z."/>
        </authorList>
    </citation>
    <scope>NUCLEOTIDE SEQUENCE</scope>
    <source>
        <strain evidence="6">LV_2022a</strain>
    </source>
</reference>
<sequence>MCFVICDIDKNEFAVLKDDRDEVVIVNCGEVGDGDDEMLGKDMMNVVGEVMVNGADVIWYEYCDVEYFGCIDVIDCSVVGVSVEIRVNFERDKANEYPLSPGQQMAETITLSVIHQLLPQRNHVDSSTLCGGVYWILVVGAAVPSICAEVMPKFISEVDVEARKKIQEAEGIVEAPYDARSLYERLQAEKDRKQEEYEATNALKNRVHRLDEDEVEYLQTLAAKQYKADLEKEKEVAELVKEATVQANRSAHIPSTNITIDPNSRPFYNKGGSSQRALLANAVKRNSGSLDLIGPQPKRSNAKALSSEVDSEDHESFAKTKVDDQINFKSLNGSTRPVGVLPGLSEYSTSDSDQSTDSDGDESTDVEDAVCTLQQIACTRMRHTKTDGVADND</sequence>
<evidence type="ECO:0000259" key="5">
    <source>
        <dbReference type="Pfam" id="PF10187"/>
    </source>
</evidence>
<evidence type="ECO:0000256" key="2">
    <source>
        <dbReference type="ARBA" id="ARBA00023242"/>
    </source>
</evidence>
<accession>A0AAE1ZM84</accession>
<feature type="compositionally biased region" description="Acidic residues" evidence="4">
    <location>
        <begin position="354"/>
        <end position="368"/>
    </location>
</feature>
<organism evidence="6 7">
    <name type="scientific">Schistosoma mekongi</name>
    <name type="common">Parasitic worm</name>
    <dbReference type="NCBI Taxonomy" id="38744"/>
    <lineage>
        <taxon>Eukaryota</taxon>
        <taxon>Metazoa</taxon>
        <taxon>Spiralia</taxon>
        <taxon>Lophotrochozoa</taxon>
        <taxon>Platyhelminthes</taxon>
        <taxon>Trematoda</taxon>
        <taxon>Digenea</taxon>
        <taxon>Strigeidida</taxon>
        <taxon>Schistosomatoidea</taxon>
        <taxon>Schistosomatidae</taxon>
        <taxon>Schistosoma</taxon>
    </lineage>
</organism>
<dbReference type="InterPro" id="IPR019331">
    <property type="entry name" value="FAM192A/Fyv6_N"/>
</dbReference>
<dbReference type="EMBL" id="JALJAT010000001">
    <property type="protein sequence ID" value="KAK4475897.1"/>
    <property type="molecule type" value="Genomic_DNA"/>
</dbReference>
<feature type="compositionally biased region" description="Basic and acidic residues" evidence="4">
    <location>
        <begin position="314"/>
        <end position="326"/>
    </location>
</feature>
<dbReference type="InterPro" id="IPR039845">
    <property type="entry name" value="FAM192A"/>
</dbReference>